<dbReference type="Gene3D" id="3.90.245.10">
    <property type="entry name" value="Ribonucleoside hydrolase-like"/>
    <property type="match status" value="1"/>
</dbReference>
<reference evidence="4" key="1">
    <citation type="submission" date="2022-11" db="EMBL/GenBank/DDBJ databases">
        <title>Biodiversity and phylogenetic relationships of bacteria.</title>
        <authorList>
            <person name="Machado R.A.R."/>
            <person name="Bhat A."/>
            <person name="Loulou A."/>
            <person name="Kallel S."/>
        </authorList>
    </citation>
    <scope>NUCLEOTIDE SEQUENCE</scope>
    <source>
        <strain evidence="4">K-TC2</strain>
    </source>
</reference>
<organism evidence="4 5">
    <name type="scientific">Kaistia nematophila</name>
    <dbReference type="NCBI Taxonomy" id="2994654"/>
    <lineage>
        <taxon>Bacteria</taxon>
        <taxon>Pseudomonadati</taxon>
        <taxon>Pseudomonadota</taxon>
        <taxon>Alphaproteobacteria</taxon>
        <taxon>Hyphomicrobiales</taxon>
        <taxon>Kaistiaceae</taxon>
        <taxon>Kaistia</taxon>
    </lineage>
</organism>
<name>A0A9X3IL21_9HYPH</name>
<keyword evidence="2" id="KW-0326">Glycosidase</keyword>
<dbReference type="InterPro" id="IPR001910">
    <property type="entry name" value="Inosine/uridine_hydrolase_dom"/>
</dbReference>
<dbReference type="InterPro" id="IPR036452">
    <property type="entry name" value="Ribo_hydro-like"/>
</dbReference>
<dbReference type="EMBL" id="JAPKNK010000001">
    <property type="protein sequence ID" value="MCX5568400.1"/>
    <property type="molecule type" value="Genomic_DNA"/>
</dbReference>
<evidence type="ECO:0000256" key="1">
    <source>
        <dbReference type="ARBA" id="ARBA00022801"/>
    </source>
</evidence>
<dbReference type="PANTHER" id="PTHR12304">
    <property type="entry name" value="INOSINE-URIDINE PREFERRING NUCLEOSIDE HYDROLASE"/>
    <property type="match status" value="1"/>
</dbReference>
<evidence type="ECO:0000259" key="3">
    <source>
        <dbReference type="Pfam" id="PF01156"/>
    </source>
</evidence>
<dbReference type="AlphaFoldDB" id="A0A9X3IL21"/>
<protein>
    <submittedName>
        <fullName evidence="4">Nucleoside hydrolase</fullName>
    </submittedName>
</protein>
<dbReference type="Proteomes" id="UP001144805">
    <property type="component" value="Unassembled WGS sequence"/>
</dbReference>
<dbReference type="GO" id="GO:0006152">
    <property type="term" value="P:purine nucleoside catabolic process"/>
    <property type="evidence" value="ECO:0007669"/>
    <property type="project" value="TreeGrafter"/>
</dbReference>
<evidence type="ECO:0000256" key="2">
    <source>
        <dbReference type="ARBA" id="ARBA00023295"/>
    </source>
</evidence>
<evidence type="ECO:0000313" key="5">
    <source>
        <dbReference type="Proteomes" id="UP001144805"/>
    </source>
</evidence>
<dbReference type="GO" id="GO:0005829">
    <property type="term" value="C:cytosol"/>
    <property type="evidence" value="ECO:0007669"/>
    <property type="project" value="TreeGrafter"/>
</dbReference>
<evidence type="ECO:0000313" key="4">
    <source>
        <dbReference type="EMBL" id="MCX5568400.1"/>
    </source>
</evidence>
<dbReference type="PANTHER" id="PTHR12304:SF4">
    <property type="entry name" value="URIDINE NUCLEOSIDASE"/>
    <property type="match status" value="1"/>
</dbReference>
<dbReference type="GO" id="GO:0008477">
    <property type="term" value="F:purine nucleosidase activity"/>
    <property type="evidence" value="ECO:0007669"/>
    <property type="project" value="TreeGrafter"/>
</dbReference>
<keyword evidence="1 4" id="KW-0378">Hydrolase</keyword>
<dbReference type="RefSeq" id="WP_266337340.1">
    <property type="nucleotide sequence ID" value="NZ_JAPKNK010000001.1"/>
</dbReference>
<dbReference type="Pfam" id="PF01156">
    <property type="entry name" value="IU_nuc_hydro"/>
    <property type="match status" value="1"/>
</dbReference>
<feature type="domain" description="Inosine/uridine-preferring nucleoside hydrolase" evidence="3">
    <location>
        <begin position="4"/>
        <end position="322"/>
    </location>
</feature>
<proteinExistence type="predicted"/>
<keyword evidence="5" id="KW-1185">Reference proteome</keyword>
<dbReference type="InterPro" id="IPR023186">
    <property type="entry name" value="IUNH"/>
</dbReference>
<accession>A0A9X3IL21</accession>
<comment type="caution">
    <text evidence="4">The sequence shown here is derived from an EMBL/GenBank/DDBJ whole genome shotgun (WGS) entry which is preliminary data.</text>
</comment>
<sequence length="337" mass="36601">MERIILDVDSAGDDILAVLFAAISPSIKLEGVTTCTGAAGPIEQVTNVVLNTLALAGKGDVPVAKGAWRPIVGNSKEDMQAPVHFEKRLVARFGDRLKKFNPPAPTPTLKVIDKHAVDFIIDTALANPGEITLVVTGPMTNAAMAFLQEPALAKALKRMVLLGGNFVTPGNITPLSEYNIWADPEAARVVLNQGVDTILVPLDVCEDNRAAASMLTRDDLADLKDAGDHPVLQMLQDSFPIYIDIWREFFDLVGFPMDDIITVALAFDPTLCTMTEPLFCDIVLDGRLARGQTVAYRGRQLLPGGGPKTTRICTDIDGRRFMKLFKETIVRYQTEAA</sequence>
<gene>
    <name evidence="4" type="ORF">OSH07_04250</name>
</gene>
<dbReference type="SUPFAM" id="SSF53590">
    <property type="entry name" value="Nucleoside hydrolase"/>
    <property type="match status" value="1"/>
</dbReference>